<evidence type="ECO:0000313" key="2">
    <source>
        <dbReference type="EMBL" id="SKA51980.1"/>
    </source>
</evidence>
<protein>
    <submittedName>
        <fullName evidence="2">GTP-binding protein EngB</fullName>
    </submittedName>
</protein>
<dbReference type="InterPro" id="IPR027417">
    <property type="entry name" value="P-loop_NTPase"/>
</dbReference>
<dbReference type="Gene3D" id="3.40.50.300">
    <property type="entry name" value="P-loop containing nucleotide triphosphate hydrolases"/>
    <property type="match status" value="1"/>
</dbReference>
<dbReference type="RefSeq" id="WP_080175964.1">
    <property type="nucleotide sequence ID" value="NZ_AP024856.1"/>
</dbReference>
<dbReference type="CDD" id="cd00882">
    <property type="entry name" value="Ras_like_GTPase"/>
    <property type="match status" value="1"/>
</dbReference>
<proteinExistence type="predicted"/>
<name>A0A1T4UHB2_9GAMM</name>
<feature type="domain" description="G" evidence="1">
    <location>
        <begin position="43"/>
        <end position="135"/>
    </location>
</feature>
<organism evidence="2 3">
    <name type="scientific">Photobacterium toruni</name>
    <dbReference type="NCBI Taxonomy" id="1935446"/>
    <lineage>
        <taxon>Bacteria</taxon>
        <taxon>Pseudomonadati</taxon>
        <taxon>Pseudomonadota</taxon>
        <taxon>Gammaproteobacteria</taxon>
        <taxon>Vibrionales</taxon>
        <taxon>Vibrionaceae</taxon>
        <taxon>Photobacterium</taxon>
    </lineage>
</organism>
<evidence type="ECO:0000259" key="1">
    <source>
        <dbReference type="Pfam" id="PF01926"/>
    </source>
</evidence>
<gene>
    <name evidence="2" type="primary">engB_3</name>
    <name evidence="2" type="ORF">CZ814_03246</name>
</gene>
<dbReference type="Pfam" id="PF01926">
    <property type="entry name" value="MMR_HSR1"/>
    <property type="match status" value="1"/>
</dbReference>
<dbReference type="OrthoDB" id="9255830at2"/>
<evidence type="ECO:0000313" key="3">
    <source>
        <dbReference type="Proteomes" id="UP000191116"/>
    </source>
</evidence>
<dbReference type="SUPFAM" id="SSF52540">
    <property type="entry name" value="P-loop containing nucleoside triphosphate hydrolases"/>
    <property type="match status" value="1"/>
</dbReference>
<reference evidence="2 3" key="1">
    <citation type="submission" date="2017-02" db="EMBL/GenBank/DDBJ databases">
        <authorList>
            <person name="Peterson S.W."/>
        </authorList>
    </citation>
    <scope>NUCLEOTIDE SEQUENCE [LARGE SCALE GENOMIC DNA]</scope>
    <source>
        <strain evidence="2 3">CECT 9189</strain>
    </source>
</reference>
<dbReference type="AlphaFoldDB" id="A0A1T4UHB2"/>
<dbReference type="InterPro" id="IPR006073">
    <property type="entry name" value="GTP-bd"/>
</dbReference>
<dbReference type="Proteomes" id="UP000191116">
    <property type="component" value="Unassembled WGS sequence"/>
</dbReference>
<dbReference type="EMBL" id="FUWP01000023">
    <property type="protein sequence ID" value="SKA51980.1"/>
    <property type="molecule type" value="Genomic_DNA"/>
</dbReference>
<dbReference type="GO" id="GO:0005525">
    <property type="term" value="F:GTP binding"/>
    <property type="evidence" value="ECO:0007669"/>
    <property type="project" value="InterPro"/>
</dbReference>
<accession>A0A1T4UHB2</accession>
<sequence>MTNEHYLDDIISSINCADDINEAEKNQVLRNLAKLKQTKVNLLVTGATGCGKSSTINAMFNFDQAKVGQGVDPETMTIQKFEMNNVVVFDSPGLGDGLEADKHHAKNIINKLYEKDDNGEMLIDLVLVILDGSSRDLGTSFELINSVIIPNLGDDNSRLLVAINQADMAMKGRHWDHKTNMPDNTLLEFLNDKVSSTSRRIKEATGVDVVPIYYSAGYKEANDIQQPYNLSKLLAFILRHTKPEKRAVYLQDINSKTNFSYSDQLENYGQQVRESFIDSILDVAESGADWFGDRGYDLAGNVGEKIGRVVGNVLGGAVGVVKSVVSRIFSWF</sequence>